<accession>A0ABN1AW04</accession>
<feature type="compositionally biased region" description="Gly residues" evidence="1">
    <location>
        <begin position="7"/>
        <end position="20"/>
    </location>
</feature>
<dbReference type="Proteomes" id="UP001500909">
    <property type="component" value="Unassembled WGS sequence"/>
</dbReference>
<name>A0ABN1AW04_9ACTN</name>
<feature type="region of interest" description="Disordered" evidence="1">
    <location>
        <begin position="1"/>
        <end position="29"/>
    </location>
</feature>
<dbReference type="EMBL" id="BAAABY010000043">
    <property type="protein sequence ID" value="GAA0485037.1"/>
    <property type="molecule type" value="Genomic_DNA"/>
</dbReference>
<reference evidence="2 3" key="1">
    <citation type="journal article" date="2019" name="Int. J. Syst. Evol. Microbiol.">
        <title>The Global Catalogue of Microorganisms (GCM) 10K type strain sequencing project: providing services to taxonomists for standard genome sequencing and annotation.</title>
        <authorList>
            <consortium name="The Broad Institute Genomics Platform"/>
            <consortium name="The Broad Institute Genome Sequencing Center for Infectious Disease"/>
            <person name="Wu L."/>
            <person name="Ma J."/>
        </authorList>
    </citation>
    <scope>NUCLEOTIDE SEQUENCE [LARGE SCALE GENOMIC DNA]</scope>
    <source>
        <strain evidence="2 3">JCM 4805</strain>
    </source>
</reference>
<keyword evidence="3" id="KW-1185">Reference proteome</keyword>
<protein>
    <submittedName>
        <fullName evidence="2">Uncharacterized protein</fullName>
    </submittedName>
</protein>
<feature type="region of interest" description="Disordered" evidence="1">
    <location>
        <begin position="48"/>
        <end position="68"/>
    </location>
</feature>
<feature type="compositionally biased region" description="Basic and acidic residues" evidence="1">
    <location>
        <begin position="48"/>
        <end position="61"/>
    </location>
</feature>
<gene>
    <name evidence="2" type="ORF">GCM10010361_57410</name>
</gene>
<proteinExistence type="predicted"/>
<evidence type="ECO:0000313" key="2">
    <source>
        <dbReference type="EMBL" id="GAA0485037.1"/>
    </source>
</evidence>
<evidence type="ECO:0000256" key="1">
    <source>
        <dbReference type="SAM" id="MobiDB-lite"/>
    </source>
</evidence>
<sequence>MARGRGEWQGAGASGTGPGANSGRAFRSEMGGTVFRGALGWRREGGWRRRVGGEAPREGKFGRPPASG</sequence>
<comment type="caution">
    <text evidence="2">The sequence shown here is derived from an EMBL/GenBank/DDBJ whole genome shotgun (WGS) entry which is preliminary data.</text>
</comment>
<evidence type="ECO:0000313" key="3">
    <source>
        <dbReference type="Proteomes" id="UP001500909"/>
    </source>
</evidence>
<organism evidence="2 3">
    <name type="scientific">Streptomyces olivaceiscleroticus</name>
    <dbReference type="NCBI Taxonomy" id="68245"/>
    <lineage>
        <taxon>Bacteria</taxon>
        <taxon>Bacillati</taxon>
        <taxon>Actinomycetota</taxon>
        <taxon>Actinomycetes</taxon>
        <taxon>Kitasatosporales</taxon>
        <taxon>Streptomycetaceae</taxon>
        <taxon>Streptomyces</taxon>
    </lineage>
</organism>